<dbReference type="PROSITE" id="PS01229">
    <property type="entry name" value="COF_2"/>
    <property type="match status" value="1"/>
</dbReference>
<gene>
    <name evidence="1" type="ORF">BAU17_04115</name>
</gene>
<reference evidence="1 2" key="1">
    <citation type="submission" date="2016-06" db="EMBL/GenBank/DDBJ databases">
        <title>Four novel species of enterococci isolated from chicken manure.</title>
        <authorList>
            <person name="Van Tyne D."/>
        </authorList>
    </citation>
    <scope>NUCLEOTIDE SEQUENCE [LARGE SCALE GENOMIC DNA]</scope>
    <source>
        <strain evidence="1 2">CU12B</strain>
    </source>
</reference>
<dbReference type="RefSeq" id="WP_161901956.1">
    <property type="nucleotide sequence ID" value="NZ_MAEL01000035.1"/>
</dbReference>
<dbReference type="InterPro" id="IPR000150">
    <property type="entry name" value="Cof"/>
</dbReference>
<dbReference type="InterPro" id="IPR036412">
    <property type="entry name" value="HAD-like_sf"/>
</dbReference>
<dbReference type="CDD" id="cd07518">
    <property type="entry name" value="HAD_YbiV-Like"/>
    <property type="match status" value="1"/>
</dbReference>
<dbReference type="SFLD" id="SFLDS00003">
    <property type="entry name" value="Haloacid_Dehalogenase"/>
    <property type="match status" value="1"/>
</dbReference>
<organism evidence="1 2">
    <name type="scientific">Candidatus Enterococcus willemsii</name>
    <dbReference type="NCBI Taxonomy" id="1857215"/>
    <lineage>
        <taxon>Bacteria</taxon>
        <taxon>Bacillati</taxon>
        <taxon>Bacillota</taxon>
        <taxon>Bacilli</taxon>
        <taxon>Lactobacillales</taxon>
        <taxon>Enterococcaceae</taxon>
        <taxon>Enterococcus</taxon>
    </lineage>
</organism>
<dbReference type="Proteomes" id="UP000782705">
    <property type="component" value="Unassembled WGS sequence"/>
</dbReference>
<dbReference type="Gene3D" id="3.40.50.1000">
    <property type="entry name" value="HAD superfamily/HAD-like"/>
    <property type="match status" value="1"/>
</dbReference>
<dbReference type="SFLD" id="SFLDG01144">
    <property type="entry name" value="C2.B.4:_PGP_Like"/>
    <property type="match status" value="1"/>
</dbReference>
<evidence type="ECO:0000313" key="1">
    <source>
        <dbReference type="EMBL" id="KAF1304085.1"/>
    </source>
</evidence>
<sequence>MVKLVAVDMDGTFLSSQKTYDKKRFEQIFAELNQRDIKFVVASGNQYAQLTSFFPEIRDEITFVAENGVLIIDQGELIHENHFDPQTVQRIIQFLRKEHPDVNMVLNGIKSAYIERTQPEAFQQFVTFYCHALEKVDDLLALDFENERYVKFALGVPEARTEEIAQAISDAFPEEARAVSSGHGSVDIILAGKDKANALQVLADLWEIHPSEMMAFGDGHNDLEMLRYVGHSYAMANGAPAVKEAAKATAPSNDESGVLQVLEEYLR</sequence>
<accession>A0ABQ6Z0I3</accession>
<dbReference type="NCBIfam" id="TIGR01484">
    <property type="entry name" value="HAD-SF-IIB"/>
    <property type="match status" value="1"/>
</dbReference>
<dbReference type="SUPFAM" id="SSF56784">
    <property type="entry name" value="HAD-like"/>
    <property type="match status" value="1"/>
</dbReference>
<evidence type="ECO:0000313" key="2">
    <source>
        <dbReference type="Proteomes" id="UP000782705"/>
    </source>
</evidence>
<comment type="caution">
    <text evidence="1">The sequence shown here is derived from an EMBL/GenBank/DDBJ whole genome shotgun (WGS) entry which is preliminary data.</text>
</comment>
<protein>
    <submittedName>
        <fullName evidence="1">Uncharacterized protein</fullName>
    </submittedName>
</protein>
<proteinExistence type="predicted"/>
<dbReference type="NCBIfam" id="TIGR00099">
    <property type="entry name" value="Cof-subfamily"/>
    <property type="match status" value="1"/>
</dbReference>
<dbReference type="SFLD" id="SFLDG01140">
    <property type="entry name" value="C2.B:_Phosphomannomutase_and_P"/>
    <property type="match status" value="1"/>
</dbReference>
<keyword evidence="2" id="KW-1185">Reference proteome</keyword>
<dbReference type="Pfam" id="PF08282">
    <property type="entry name" value="Hydrolase_3"/>
    <property type="match status" value="1"/>
</dbReference>
<dbReference type="EMBL" id="MAEL01000035">
    <property type="protein sequence ID" value="KAF1304085.1"/>
    <property type="molecule type" value="Genomic_DNA"/>
</dbReference>
<dbReference type="InterPro" id="IPR023214">
    <property type="entry name" value="HAD_sf"/>
</dbReference>
<dbReference type="PANTHER" id="PTHR10000">
    <property type="entry name" value="PHOSPHOSERINE PHOSPHATASE"/>
    <property type="match status" value="1"/>
</dbReference>
<dbReference type="Gene3D" id="3.30.1240.10">
    <property type="match status" value="1"/>
</dbReference>
<name>A0ABQ6Z0I3_9ENTE</name>
<dbReference type="PANTHER" id="PTHR10000:SF53">
    <property type="entry name" value="5-AMINO-6-(5-PHOSPHO-D-RIBITYLAMINO)URACIL PHOSPHATASE YBJI-RELATED"/>
    <property type="match status" value="1"/>
</dbReference>
<dbReference type="InterPro" id="IPR006379">
    <property type="entry name" value="HAD-SF_hydro_IIB"/>
</dbReference>